<gene>
    <name evidence="4" type="ORF">M3202_19945</name>
</gene>
<reference evidence="4" key="1">
    <citation type="submission" date="2022-05" db="EMBL/GenBank/DDBJ databases">
        <title>Comparative Genomics of Spacecraft Associated Microbes.</title>
        <authorList>
            <person name="Tran M.T."/>
            <person name="Wright A."/>
            <person name="Seuylemezian A."/>
            <person name="Eisen J."/>
            <person name="Coil D."/>
        </authorList>
    </citation>
    <scope>NUCLEOTIDE SEQUENCE</scope>
    <source>
        <strain evidence="4">214.1.1</strain>
    </source>
</reference>
<proteinExistence type="predicted"/>
<dbReference type="PANTHER" id="PTHR34580">
    <property type="match status" value="1"/>
</dbReference>
<dbReference type="Proteomes" id="UP001139179">
    <property type="component" value="Unassembled WGS sequence"/>
</dbReference>
<keyword evidence="1" id="KW-0805">Transcription regulation</keyword>
<evidence type="ECO:0000256" key="2">
    <source>
        <dbReference type="ARBA" id="ARBA00023163"/>
    </source>
</evidence>
<dbReference type="InterPro" id="IPR051534">
    <property type="entry name" value="CBASS_pafABC_assoc_protein"/>
</dbReference>
<dbReference type="InterPro" id="IPR026881">
    <property type="entry name" value="WYL_dom"/>
</dbReference>
<dbReference type="EMBL" id="JAMBOL010000034">
    <property type="protein sequence ID" value="MCM3716321.1"/>
    <property type="molecule type" value="Genomic_DNA"/>
</dbReference>
<comment type="caution">
    <text evidence="4">The sequence shown here is derived from an EMBL/GenBank/DDBJ whole genome shotgun (WGS) entry which is preliminary data.</text>
</comment>
<name>A0A9X2DSJ1_9BACI</name>
<dbReference type="GO" id="GO:0003700">
    <property type="term" value="F:DNA-binding transcription factor activity"/>
    <property type="evidence" value="ECO:0007669"/>
    <property type="project" value="InterPro"/>
</dbReference>
<dbReference type="Pfam" id="PF08279">
    <property type="entry name" value="HTH_11"/>
    <property type="match status" value="1"/>
</dbReference>
<protein>
    <submittedName>
        <fullName evidence="4">YafY family transcriptional regulator</fullName>
    </submittedName>
</protein>
<dbReference type="Pfam" id="PF25583">
    <property type="entry name" value="WCX"/>
    <property type="match status" value="1"/>
</dbReference>
<keyword evidence="2" id="KW-0804">Transcription</keyword>
<evidence type="ECO:0000256" key="1">
    <source>
        <dbReference type="ARBA" id="ARBA00023015"/>
    </source>
</evidence>
<evidence type="ECO:0000313" key="4">
    <source>
        <dbReference type="EMBL" id="MCM3716321.1"/>
    </source>
</evidence>
<dbReference type="RefSeq" id="WP_251224996.1">
    <property type="nucleotide sequence ID" value="NZ_JAMBOL010000034.1"/>
</dbReference>
<dbReference type="InterPro" id="IPR057727">
    <property type="entry name" value="WCX_dom"/>
</dbReference>
<dbReference type="InterPro" id="IPR028349">
    <property type="entry name" value="PafC-like"/>
</dbReference>
<sequence>MRADRLLSILLLLQSQRQLTAKELAEKLEVSKRTIYRDMEALSGIGIPVFSQRGQNGGWSLVDGFQTSLTGMTETELRTLLVSPSVQFLDDLGLTRSSEEARQKLLASLPSANREKAKDVWNRIHIDTSGWRQRKEKVTAFDVLKEAIWSNYKLNIIYEQADGKTAERVVSPLGLVAKGERWYLIAQKDNGAIRNYRASRIHSAALANESCKRPENFDLANYWKASTAAFLATLPTFEVTVEVTAAIWPRLRYSGRFVRVVELGTEREQDWIPVKLSFDTKEEARGYILGFADQIKVIEPKELICDILQQAEAAVAFYKQL</sequence>
<dbReference type="Gene3D" id="1.10.10.10">
    <property type="entry name" value="Winged helix-like DNA-binding domain superfamily/Winged helix DNA-binding domain"/>
    <property type="match status" value="1"/>
</dbReference>
<keyword evidence="5" id="KW-1185">Reference proteome</keyword>
<organism evidence="4 5">
    <name type="scientific">Halalkalibacter oceani</name>
    <dbReference type="NCBI Taxonomy" id="1653776"/>
    <lineage>
        <taxon>Bacteria</taxon>
        <taxon>Bacillati</taxon>
        <taxon>Bacillota</taxon>
        <taxon>Bacilli</taxon>
        <taxon>Bacillales</taxon>
        <taxon>Bacillaceae</taxon>
        <taxon>Halalkalibacter</taxon>
    </lineage>
</organism>
<dbReference type="PROSITE" id="PS52050">
    <property type="entry name" value="WYL"/>
    <property type="match status" value="1"/>
</dbReference>
<dbReference type="InterPro" id="IPR036390">
    <property type="entry name" value="WH_DNA-bd_sf"/>
</dbReference>
<dbReference type="AlphaFoldDB" id="A0A9X2DSJ1"/>
<evidence type="ECO:0000259" key="3">
    <source>
        <dbReference type="PROSITE" id="PS51000"/>
    </source>
</evidence>
<dbReference type="InterPro" id="IPR013196">
    <property type="entry name" value="HTH_11"/>
</dbReference>
<dbReference type="PROSITE" id="PS51000">
    <property type="entry name" value="HTH_DEOR_2"/>
    <property type="match status" value="1"/>
</dbReference>
<dbReference type="SUPFAM" id="SSF46785">
    <property type="entry name" value="Winged helix' DNA-binding domain"/>
    <property type="match status" value="1"/>
</dbReference>
<dbReference type="PANTHER" id="PTHR34580:SF1">
    <property type="entry name" value="PROTEIN PAFC"/>
    <property type="match status" value="1"/>
</dbReference>
<dbReference type="PIRSF" id="PIRSF016838">
    <property type="entry name" value="PafC"/>
    <property type="match status" value="1"/>
</dbReference>
<accession>A0A9X2DSJ1</accession>
<evidence type="ECO:0000313" key="5">
    <source>
        <dbReference type="Proteomes" id="UP001139179"/>
    </source>
</evidence>
<dbReference type="Pfam" id="PF13280">
    <property type="entry name" value="WYL"/>
    <property type="match status" value="1"/>
</dbReference>
<dbReference type="InterPro" id="IPR001034">
    <property type="entry name" value="DeoR_HTH"/>
</dbReference>
<feature type="domain" description="HTH deoR-type" evidence="3">
    <location>
        <begin position="2"/>
        <end position="57"/>
    </location>
</feature>
<dbReference type="InterPro" id="IPR036388">
    <property type="entry name" value="WH-like_DNA-bd_sf"/>
</dbReference>